<dbReference type="PROSITE" id="PS50956">
    <property type="entry name" value="HTH_ASNC_2"/>
    <property type="match status" value="1"/>
</dbReference>
<dbReference type="InterPro" id="IPR036390">
    <property type="entry name" value="WH_DNA-bd_sf"/>
</dbReference>
<dbReference type="PATRIC" id="fig|1397108.4.peg.1049"/>
<protein>
    <submittedName>
        <fullName evidence="5">Transcriptional regulator, AsnC family</fullName>
    </submittedName>
</protein>
<accession>A0A0N9ZNF6</accession>
<keyword evidence="6" id="KW-1185">Reference proteome</keyword>
<evidence type="ECO:0000313" key="5">
    <source>
        <dbReference type="EMBL" id="ALI54970.1"/>
    </source>
</evidence>
<dbReference type="SUPFAM" id="SSF46785">
    <property type="entry name" value="Winged helix' DNA-binding domain"/>
    <property type="match status" value="1"/>
</dbReference>
<dbReference type="GO" id="GO:0005829">
    <property type="term" value="C:cytosol"/>
    <property type="evidence" value="ECO:0007669"/>
    <property type="project" value="TreeGrafter"/>
</dbReference>
<dbReference type="GO" id="GO:0043200">
    <property type="term" value="P:response to amino acid"/>
    <property type="evidence" value="ECO:0007669"/>
    <property type="project" value="TreeGrafter"/>
</dbReference>
<dbReference type="InterPro" id="IPR000485">
    <property type="entry name" value="AsnC-type_HTH_dom"/>
</dbReference>
<dbReference type="Pfam" id="PF13404">
    <property type="entry name" value="HTH_AsnC-type"/>
    <property type="match status" value="1"/>
</dbReference>
<dbReference type="AlphaFoldDB" id="A0A0N9ZNF6"/>
<keyword evidence="2" id="KW-0238">DNA-binding</keyword>
<proteinExistence type="predicted"/>
<dbReference type="Proteomes" id="UP000064920">
    <property type="component" value="Chromosome"/>
</dbReference>
<dbReference type="Gene3D" id="1.10.10.10">
    <property type="entry name" value="Winged helix-like DNA-binding domain superfamily/Winged helix DNA-binding domain"/>
    <property type="match status" value="1"/>
</dbReference>
<gene>
    <name evidence="5" type="ORF">IMCC12053_1022</name>
</gene>
<dbReference type="STRING" id="1397108.IMCC12053_1022"/>
<evidence type="ECO:0000259" key="4">
    <source>
        <dbReference type="PROSITE" id="PS50956"/>
    </source>
</evidence>
<dbReference type="SMART" id="SM00344">
    <property type="entry name" value="HTH_ASNC"/>
    <property type="match status" value="1"/>
</dbReference>
<dbReference type="InterPro" id="IPR019887">
    <property type="entry name" value="Tscrpt_reg_AsnC/Lrp_C"/>
</dbReference>
<reference evidence="6" key="1">
    <citation type="submission" date="2015-05" db="EMBL/GenBank/DDBJ databases">
        <authorList>
            <person name="Oh H.-M."/>
            <person name="Yang J.-A."/>
            <person name="Cho J.-C."/>
            <person name="Kang I."/>
        </authorList>
    </citation>
    <scope>NUCLEOTIDE SEQUENCE [LARGE SCALE GENOMIC DNA]</scope>
    <source>
        <strain evidence="6">IMCC 12053</strain>
    </source>
</reference>
<dbReference type="InterPro" id="IPR019888">
    <property type="entry name" value="Tscrpt_reg_AsnC-like"/>
</dbReference>
<sequence length="164" mass="18041">MITLQIHSPVVKDKDIKMDDLDRTLIAHLRRNSREPIANLAAALEVSRATVRTRLDRLISTGAITGFTVRVREDDLTSPVRGITLIKIAGHRTARIIAQLQKITGIQGIHSTNGKWDLIVELASENLSNFDAALGAMREIDGISESETNLLLGTHHHGKVGRQT</sequence>
<dbReference type="InterPro" id="IPR011008">
    <property type="entry name" value="Dimeric_a/b-barrel"/>
</dbReference>
<dbReference type="PANTHER" id="PTHR30154">
    <property type="entry name" value="LEUCINE-RESPONSIVE REGULATORY PROTEIN"/>
    <property type="match status" value="1"/>
</dbReference>
<keyword evidence="3" id="KW-0804">Transcription</keyword>
<feature type="domain" description="HTH asnC-type" evidence="4">
    <location>
        <begin position="18"/>
        <end position="84"/>
    </location>
</feature>
<dbReference type="EMBL" id="CP012023">
    <property type="protein sequence ID" value="ALI54970.1"/>
    <property type="molecule type" value="Genomic_DNA"/>
</dbReference>
<evidence type="ECO:0000256" key="1">
    <source>
        <dbReference type="ARBA" id="ARBA00023015"/>
    </source>
</evidence>
<name>A0A0N9ZNF6_9RHOB</name>
<organism evidence="5 6">
    <name type="scientific">Celeribacter marinus</name>
    <dbReference type="NCBI Taxonomy" id="1397108"/>
    <lineage>
        <taxon>Bacteria</taxon>
        <taxon>Pseudomonadati</taxon>
        <taxon>Pseudomonadota</taxon>
        <taxon>Alphaproteobacteria</taxon>
        <taxon>Rhodobacterales</taxon>
        <taxon>Roseobacteraceae</taxon>
        <taxon>Celeribacter</taxon>
    </lineage>
</organism>
<evidence type="ECO:0000256" key="2">
    <source>
        <dbReference type="ARBA" id="ARBA00023125"/>
    </source>
</evidence>
<dbReference type="KEGG" id="cmar:IMCC12053_1022"/>
<dbReference type="Gene3D" id="3.30.70.920">
    <property type="match status" value="1"/>
</dbReference>
<dbReference type="PRINTS" id="PR00033">
    <property type="entry name" value="HTHASNC"/>
</dbReference>
<dbReference type="Pfam" id="PF01037">
    <property type="entry name" value="AsnC_trans_reg"/>
    <property type="match status" value="1"/>
</dbReference>
<dbReference type="SUPFAM" id="SSF54909">
    <property type="entry name" value="Dimeric alpha+beta barrel"/>
    <property type="match status" value="1"/>
</dbReference>
<evidence type="ECO:0000256" key="3">
    <source>
        <dbReference type="ARBA" id="ARBA00023163"/>
    </source>
</evidence>
<evidence type="ECO:0000313" key="6">
    <source>
        <dbReference type="Proteomes" id="UP000064920"/>
    </source>
</evidence>
<keyword evidence="1" id="KW-0805">Transcription regulation</keyword>
<dbReference type="PANTHER" id="PTHR30154:SF34">
    <property type="entry name" value="TRANSCRIPTIONAL REGULATOR AZLB"/>
    <property type="match status" value="1"/>
</dbReference>
<dbReference type="GO" id="GO:0043565">
    <property type="term" value="F:sequence-specific DNA binding"/>
    <property type="evidence" value="ECO:0007669"/>
    <property type="project" value="InterPro"/>
</dbReference>
<dbReference type="InterPro" id="IPR036388">
    <property type="entry name" value="WH-like_DNA-bd_sf"/>
</dbReference>